<organism evidence="1 2">
    <name type="scientific">Paxillus rubicundulus Ve08.2h10</name>
    <dbReference type="NCBI Taxonomy" id="930991"/>
    <lineage>
        <taxon>Eukaryota</taxon>
        <taxon>Fungi</taxon>
        <taxon>Dikarya</taxon>
        <taxon>Basidiomycota</taxon>
        <taxon>Agaricomycotina</taxon>
        <taxon>Agaricomycetes</taxon>
        <taxon>Agaricomycetidae</taxon>
        <taxon>Boletales</taxon>
        <taxon>Paxilineae</taxon>
        <taxon>Paxillaceae</taxon>
        <taxon>Paxillus</taxon>
    </lineage>
</organism>
<reference evidence="1 2" key="1">
    <citation type="submission" date="2014-04" db="EMBL/GenBank/DDBJ databases">
        <authorList>
            <consortium name="DOE Joint Genome Institute"/>
            <person name="Kuo A."/>
            <person name="Kohler A."/>
            <person name="Jargeat P."/>
            <person name="Nagy L.G."/>
            <person name="Floudas D."/>
            <person name="Copeland A."/>
            <person name="Barry K.W."/>
            <person name="Cichocki N."/>
            <person name="Veneault-Fourrey C."/>
            <person name="LaButti K."/>
            <person name="Lindquist E.A."/>
            <person name="Lipzen A."/>
            <person name="Lundell T."/>
            <person name="Morin E."/>
            <person name="Murat C."/>
            <person name="Sun H."/>
            <person name="Tunlid A."/>
            <person name="Henrissat B."/>
            <person name="Grigoriev I.V."/>
            <person name="Hibbett D.S."/>
            <person name="Martin F."/>
            <person name="Nordberg H.P."/>
            <person name="Cantor M.N."/>
            <person name="Hua S.X."/>
        </authorList>
    </citation>
    <scope>NUCLEOTIDE SEQUENCE [LARGE SCALE GENOMIC DNA]</scope>
    <source>
        <strain evidence="1 2">Ve08.2h10</strain>
    </source>
</reference>
<accession>A0A0D0CMB8</accession>
<dbReference type="EMBL" id="KN827504">
    <property type="protein sequence ID" value="KIK76413.1"/>
    <property type="molecule type" value="Genomic_DNA"/>
</dbReference>
<sequence length="67" mass="7630">MDRMLMWSLKACPLIDTALQALQCISAGEPASILQLDLEEQMLVTHHLEQLAFDATAWTLWTRQAIF</sequence>
<dbReference type="HOGENOM" id="CLU_2813142_0_0_1"/>
<dbReference type="Proteomes" id="UP000054538">
    <property type="component" value="Unassembled WGS sequence"/>
</dbReference>
<dbReference type="InParanoid" id="A0A0D0CMB8"/>
<gene>
    <name evidence="1" type="ORF">PAXRUDRAFT_835368</name>
</gene>
<name>A0A0D0CMB8_9AGAM</name>
<dbReference type="AlphaFoldDB" id="A0A0D0CMB8"/>
<reference evidence="2" key="2">
    <citation type="submission" date="2015-01" db="EMBL/GenBank/DDBJ databases">
        <title>Evolutionary Origins and Diversification of the Mycorrhizal Mutualists.</title>
        <authorList>
            <consortium name="DOE Joint Genome Institute"/>
            <consortium name="Mycorrhizal Genomics Consortium"/>
            <person name="Kohler A."/>
            <person name="Kuo A."/>
            <person name="Nagy L.G."/>
            <person name="Floudas D."/>
            <person name="Copeland A."/>
            <person name="Barry K.W."/>
            <person name="Cichocki N."/>
            <person name="Veneault-Fourrey C."/>
            <person name="LaButti K."/>
            <person name="Lindquist E.A."/>
            <person name="Lipzen A."/>
            <person name="Lundell T."/>
            <person name="Morin E."/>
            <person name="Murat C."/>
            <person name="Riley R."/>
            <person name="Ohm R."/>
            <person name="Sun H."/>
            <person name="Tunlid A."/>
            <person name="Henrissat B."/>
            <person name="Grigoriev I.V."/>
            <person name="Hibbett D.S."/>
            <person name="Martin F."/>
        </authorList>
    </citation>
    <scope>NUCLEOTIDE SEQUENCE [LARGE SCALE GENOMIC DNA]</scope>
    <source>
        <strain evidence="2">Ve08.2h10</strain>
    </source>
</reference>
<keyword evidence="2" id="KW-1185">Reference proteome</keyword>
<proteinExistence type="predicted"/>
<evidence type="ECO:0000313" key="2">
    <source>
        <dbReference type="Proteomes" id="UP000054538"/>
    </source>
</evidence>
<protein>
    <submittedName>
        <fullName evidence="1">Uncharacterized protein</fullName>
    </submittedName>
</protein>
<evidence type="ECO:0000313" key="1">
    <source>
        <dbReference type="EMBL" id="KIK76413.1"/>
    </source>
</evidence>